<evidence type="ECO:0000313" key="5">
    <source>
        <dbReference type="EMBL" id="CAF4087539.1"/>
    </source>
</evidence>
<protein>
    <recommendedName>
        <fullName evidence="7">Ice-binding protein</fullName>
    </recommendedName>
</protein>
<dbReference type="Proteomes" id="UP000677228">
    <property type="component" value="Unassembled WGS sequence"/>
</dbReference>
<keyword evidence="3" id="KW-0812">Transmembrane</keyword>
<evidence type="ECO:0000256" key="1">
    <source>
        <dbReference type="ARBA" id="ARBA00005445"/>
    </source>
</evidence>
<dbReference type="EMBL" id="CAJOBA010040024">
    <property type="protein sequence ID" value="CAF4087539.1"/>
    <property type="molecule type" value="Genomic_DNA"/>
</dbReference>
<comment type="similarity">
    <text evidence="1">Belongs to the ice-binding protein family.</text>
</comment>
<keyword evidence="3" id="KW-1133">Transmembrane helix</keyword>
<gene>
    <name evidence="4" type="ORF">OVA965_LOCUS27717</name>
    <name evidence="5" type="ORF">TMI583_LOCUS28464</name>
</gene>
<dbReference type="Pfam" id="PF11999">
    <property type="entry name" value="Ice_binding"/>
    <property type="match status" value="1"/>
</dbReference>
<accession>A0A8S2Q488</accession>
<feature type="transmembrane region" description="Helical" evidence="3">
    <location>
        <begin position="6"/>
        <end position="23"/>
    </location>
</feature>
<evidence type="ECO:0008006" key="7">
    <source>
        <dbReference type="Google" id="ProtNLM"/>
    </source>
</evidence>
<keyword evidence="2" id="KW-0732">Signal</keyword>
<evidence type="ECO:0000313" key="6">
    <source>
        <dbReference type="Proteomes" id="UP000682733"/>
    </source>
</evidence>
<evidence type="ECO:0000256" key="2">
    <source>
        <dbReference type="ARBA" id="ARBA00022729"/>
    </source>
</evidence>
<comment type="caution">
    <text evidence="5">The sequence shown here is derived from an EMBL/GenBank/DDBJ whole genome shotgun (WGS) entry which is preliminary data.</text>
</comment>
<name>A0A8S2Q488_9BILA</name>
<reference evidence="5" key="1">
    <citation type="submission" date="2021-02" db="EMBL/GenBank/DDBJ databases">
        <authorList>
            <person name="Nowell W R."/>
        </authorList>
    </citation>
    <scope>NUCLEOTIDE SEQUENCE</scope>
</reference>
<evidence type="ECO:0000256" key="3">
    <source>
        <dbReference type="SAM" id="Phobius"/>
    </source>
</evidence>
<keyword evidence="3" id="KW-0472">Membrane</keyword>
<evidence type="ECO:0000313" key="4">
    <source>
        <dbReference type="EMBL" id="CAF1282769.1"/>
    </source>
</evidence>
<dbReference type="AlphaFoldDB" id="A0A8S2Q488"/>
<proteinExistence type="inferred from homology"/>
<feature type="transmembrane region" description="Helical" evidence="3">
    <location>
        <begin position="239"/>
        <end position="260"/>
    </location>
</feature>
<dbReference type="EMBL" id="CAJNOK010018461">
    <property type="protein sequence ID" value="CAF1282769.1"/>
    <property type="molecule type" value="Genomic_DNA"/>
</dbReference>
<dbReference type="Proteomes" id="UP000682733">
    <property type="component" value="Unassembled WGS sequence"/>
</dbReference>
<sequence>MSLKFLFIFNSILCWTIVINNVANCPIPGSALRFAILAGSTVSSTGLTNVTGDLGISPSVALTGFSQIPGANTGFLNGSSHLGDETASKAKSDVKTAYHLAAGFAMTRRMTGVDIAGQILAPGVYKFDSDAALKAPNGNLTLTGPGIYVFQIGSTLITSGGSQILLVNGATAGCVYWQVGSSATLGINSQFVGIIMAQASIGFDTNASLLGSAFALDAAVTLNSNRINVQPACKYITKFFFVITSLFVSMFGVLGTILTAPECHSLSASSTMLISQTASAVEIVFKVRIV</sequence>
<organism evidence="5 6">
    <name type="scientific">Didymodactylos carnosus</name>
    <dbReference type="NCBI Taxonomy" id="1234261"/>
    <lineage>
        <taxon>Eukaryota</taxon>
        <taxon>Metazoa</taxon>
        <taxon>Spiralia</taxon>
        <taxon>Gnathifera</taxon>
        <taxon>Rotifera</taxon>
        <taxon>Eurotatoria</taxon>
        <taxon>Bdelloidea</taxon>
        <taxon>Philodinida</taxon>
        <taxon>Philodinidae</taxon>
        <taxon>Didymodactylos</taxon>
    </lineage>
</organism>
<dbReference type="InterPro" id="IPR021884">
    <property type="entry name" value="Ice-bd_prot"/>
</dbReference>